<dbReference type="AlphaFoldDB" id="A0A1G7Q5R3"/>
<dbReference type="RefSeq" id="WP_245742491.1">
    <property type="nucleotide sequence ID" value="NZ_FNBG01000021.1"/>
</dbReference>
<proteinExistence type="predicted"/>
<feature type="transmembrane region" description="Helical" evidence="1">
    <location>
        <begin position="45"/>
        <end position="62"/>
    </location>
</feature>
<sequence length="273" mass="30565">MQFHSMFSISALTVVVTLILIGIGTLSNPWRPIVSFAKELIHSKVFLIMFLSMIGVLLLNSLELKFEESISYNADFTPWLFSLEGKFVATFQSWFHSDWITTISSFFYLVVFQALILSSLIIFAGERRLQFLKATCCAVMINYLIAIPFYLLIPVNEVWSFAPSGASLYMLEAFPEFNTLYRPLSGINNCFPSLHTSISVTVAILAVRSGNRIWAAIAVSSAAIIVFSIFYLGIHWLIDMLGGLILAGVASSLGLKWANRFQDRIDIPHDIQA</sequence>
<dbReference type="Pfam" id="PF14378">
    <property type="entry name" value="PAP2_3"/>
    <property type="match status" value="1"/>
</dbReference>
<protein>
    <submittedName>
        <fullName evidence="3">PAP2 superfamily protein</fullName>
    </submittedName>
</protein>
<name>A0A1G7Q5R3_9BACL</name>
<evidence type="ECO:0000313" key="3">
    <source>
        <dbReference type="EMBL" id="SDF93856.1"/>
    </source>
</evidence>
<evidence type="ECO:0000313" key="4">
    <source>
        <dbReference type="Proteomes" id="UP000198972"/>
    </source>
</evidence>
<keyword evidence="1" id="KW-0472">Membrane</keyword>
<reference evidence="3 4" key="1">
    <citation type="submission" date="2016-10" db="EMBL/GenBank/DDBJ databases">
        <authorList>
            <person name="de Groot N.N."/>
        </authorList>
    </citation>
    <scope>NUCLEOTIDE SEQUENCE [LARGE SCALE GENOMIC DNA]</scope>
    <source>
        <strain evidence="3 4">DSM 28129</strain>
    </source>
</reference>
<organism evidence="3 4">
    <name type="scientific">Fontibacillus panacisegetis</name>
    <dbReference type="NCBI Taxonomy" id="670482"/>
    <lineage>
        <taxon>Bacteria</taxon>
        <taxon>Bacillati</taxon>
        <taxon>Bacillota</taxon>
        <taxon>Bacilli</taxon>
        <taxon>Bacillales</taxon>
        <taxon>Paenibacillaceae</taxon>
        <taxon>Fontibacillus</taxon>
    </lineage>
</organism>
<dbReference type="InterPro" id="IPR036938">
    <property type="entry name" value="PAP2/HPO_sf"/>
</dbReference>
<dbReference type="Gene3D" id="1.20.144.10">
    <property type="entry name" value="Phosphatidic acid phosphatase type 2/haloperoxidase"/>
    <property type="match status" value="1"/>
</dbReference>
<dbReference type="InterPro" id="IPR026841">
    <property type="entry name" value="Aur1/Ipt1"/>
</dbReference>
<evidence type="ECO:0000256" key="1">
    <source>
        <dbReference type="SAM" id="Phobius"/>
    </source>
</evidence>
<feature type="transmembrane region" description="Helical" evidence="1">
    <location>
        <begin position="213"/>
        <end position="234"/>
    </location>
</feature>
<keyword evidence="4" id="KW-1185">Reference proteome</keyword>
<dbReference type="STRING" id="670482.SAMN04488542_12125"/>
<dbReference type="SUPFAM" id="SSF48317">
    <property type="entry name" value="Acid phosphatase/Vanadium-dependent haloperoxidase"/>
    <property type="match status" value="1"/>
</dbReference>
<dbReference type="GO" id="GO:0016020">
    <property type="term" value="C:membrane"/>
    <property type="evidence" value="ECO:0007669"/>
    <property type="project" value="UniProtKB-SubCell"/>
</dbReference>
<keyword evidence="1" id="KW-1133">Transmembrane helix</keyword>
<accession>A0A1G7Q5R3</accession>
<feature type="transmembrane region" description="Helical" evidence="1">
    <location>
        <begin position="6"/>
        <end position="24"/>
    </location>
</feature>
<feature type="transmembrane region" description="Helical" evidence="1">
    <location>
        <begin position="186"/>
        <end position="206"/>
    </location>
</feature>
<feature type="transmembrane region" description="Helical" evidence="1">
    <location>
        <begin position="131"/>
        <end position="153"/>
    </location>
</feature>
<dbReference type="Proteomes" id="UP000198972">
    <property type="component" value="Unassembled WGS sequence"/>
</dbReference>
<feature type="transmembrane region" description="Helical" evidence="1">
    <location>
        <begin position="99"/>
        <end position="124"/>
    </location>
</feature>
<keyword evidence="1" id="KW-0812">Transmembrane</keyword>
<gene>
    <name evidence="3" type="ORF">SAMN04488542_12125</name>
</gene>
<dbReference type="EMBL" id="FNBG01000021">
    <property type="protein sequence ID" value="SDF93856.1"/>
    <property type="molecule type" value="Genomic_DNA"/>
</dbReference>
<feature type="domain" description="Inositolphosphotransferase Aur1/Ipt1" evidence="2">
    <location>
        <begin position="89"/>
        <end position="251"/>
    </location>
</feature>
<evidence type="ECO:0000259" key="2">
    <source>
        <dbReference type="Pfam" id="PF14378"/>
    </source>
</evidence>
<feature type="transmembrane region" description="Helical" evidence="1">
    <location>
        <begin position="240"/>
        <end position="258"/>
    </location>
</feature>